<comment type="caution">
    <text evidence="2">The sequence shown here is derived from an EMBL/GenBank/DDBJ whole genome shotgun (WGS) entry which is preliminary data.</text>
</comment>
<dbReference type="RefSeq" id="WP_344299190.1">
    <property type="nucleotide sequence ID" value="NZ_BAAAQW010000004.1"/>
</dbReference>
<feature type="transmembrane region" description="Helical" evidence="1">
    <location>
        <begin position="73"/>
        <end position="96"/>
    </location>
</feature>
<gene>
    <name evidence="2" type="ORF">GCM10009849_16110</name>
</gene>
<keyword evidence="3" id="KW-1185">Reference proteome</keyword>
<protein>
    <recommendedName>
        <fullName evidence="4">Integral membrane protein</fullName>
    </recommendedName>
</protein>
<feature type="transmembrane region" description="Helical" evidence="1">
    <location>
        <begin position="47"/>
        <end position="66"/>
    </location>
</feature>
<keyword evidence="1" id="KW-0472">Membrane</keyword>
<reference evidence="2 3" key="1">
    <citation type="journal article" date="2019" name="Int. J. Syst. Evol. Microbiol.">
        <title>The Global Catalogue of Microorganisms (GCM) 10K type strain sequencing project: providing services to taxonomists for standard genome sequencing and annotation.</title>
        <authorList>
            <consortium name="The Broad Institute Genomics Platform"/>
            <consortium name="The Broad Institute Genome Sequencing Center for Infectious Disease"/>
            <person name="Wu L."/>
            <person name="Ma J."/>
        </authorList>
    </citation>
    <scope>NUCLEOTIDE SEQUENCE [LARGE SCALE GENOMIC DNA]</scope>
    <source>
        <strain evidence="2 3">JCM 16034</strain>
    </source>
</reference>
<feature type="transmembrane region" description="Helical" evidence="1">
    <location>
        <begin position="12"/>
        <end position="35"/>
    </location>
</feature>
<evidence type="ECO:0008006" key="4">
    <source>
        <dbReference type="Google" id="ProtNLM"/>
    </source>
</evidence>
<evidence type="ECO:0000313" key="2">
    <source>
        <dbReference type="EMBL" id="GAA2199501.1"/>
    </source>
</evidence>
<evidence type="ECO:0000313" key="3">
    <source>
        <dbReference type="Proteomes" id="UP001500432"/>
    </source>
</evidence>
<proteinExistence type="predicted"/>
<keyword evidence="1" id="KW-1133">Transmembrane helix</keyword>
<dbReference type="EMBL" id="BAAAQW010000004">
    <property type="protein sequence ID" value="GAA2199501.1"/>
    <property type="molecule type" value="Genomic_DNA"/>
</dbReference>
<name>A0ABN3BRY7_9MICC</name>
<accession>A0ABN3BRY7</accession>
<dbReference type="Proteomes" id="UP001500432">
    <property type="component" value="Unassembled WGS sequence"/>
</dbReference>
<evidence type="ECO:0000256" key="1">
    <source>
        <dbReference type="SAM" id="Phobius"/>
    </source>
</evidence>
<keyword evidence="1" id="KW-0812">Transmembrane</keyword>
<organism evidence="2 3">
    <name type="scientific">Sinomonas flava</name>
    <dbReference type="NCBI Taxonomy" id="496857"/>
    <lineage>
        <taxon>Bacteria</taxon>
        <taxon>Bacillati</taxon>
        <taxon>Actinomycetota</taxon>
        <taxon>Actinomycetes</taxon>
        <taxon>Micrococcales</taxon>
        <taxon>Micrococcaceae</taxon>
        <taxon>Sinomonas</taxon>
    </lineage>
</organism>
<sequence length="114" mass="11222">MNRDQEPKGFSGAGLTGGLFGGALVLTAVYIVLLVGHDPVSQGGAGLGPSLLPLVLYLLVASALTWNEGSRSFGVGLLISVGLWLLFGGGICIAGLSRAPSNAAACASPTGGIA</sequence>